<evidence type="ECO:0000313" key="4">
    <source>
        <dbReference type="Proteomes" id="UP000248703"/>
    </source>
</evidence>
<dbReference type="PROSITE" id="PS51688">
    <property type="entry name" value="ICA"/>
    <property type="match status" value="1"/>
</dbReference>
<evidence type="ECO:0000256" key="1">
    <source>
        <dbReference type="SAM" id="Coils"/>
    </source>
</evidence>
<comment type="caution">
    <text evidence="3">The sequence shown here is derived from an EMBL/GenBank/DDBJ whole genome shotgun (WGS) entry which is preliminary data.</text>
</comment>
<proteinExistence type="predicted"/>
<feature type="domain" description="Peptidase S74" evidence="2">
    <location>
        <begin position="201"/>
        <end position="323"/>
    </location>
</feature>
<dbReference type="Proteomes" id="UP000248703">
    <property type="component" value="Unassembled WGS sequence"/>
</dbReference>
<evidence type="ECO:0000259" key="2">
    <source>
        <dbReference type="PROSITE" id="PS51688"/>
    </source>
</evidence>
<dbReference type="AlphaFoldDB" id="A0A327RK13"/>
<keyword evidence="4" id="KW-1185">Reference proteome</keyword>
<organism evidence="3 4">
    <name type="scientific">Olleya aquimaris</name>
    <dbReference type="NCBI Taxonomy" id="639310"/>
    <lineage>
        <taxon>Bacteria</taxon>
        <taxon>Pseudomonadati</taxon>
        <taxon>Bacteroidota</taxon>
        <taxon>Flavobacteriia</taxon>
        <taxon>Flavobacteriales</taxon>
        <taxon>Flavobacteriaceae</taxon>
    </lineage>
</organism>
<dbReference type="EMBL" id="QLLO01000003">
    <property type="protein sequence ID" value="RAJ16332.1"/>
    <property type="molecule type" value="Genomic_DNA"/>
</dbReference>
<protein>
    <submittedName>
        <fullName evidence="3">Endosialidase-like protein</fullName>
    </submittedName>
</protein>
<sequence length="338" mass="36749">MYKFNLFKSGLALFVILNIPQTSKSQVGIGLTNPTAQLTVNEDATFNESGGNFDFRIESDTQANMFFVDASTNRIGINTNTPLYTFQIVNNGNIGGNFLTESSNSGINGVALGGYNTSTTNGFNAIEGITNYNGIAFTPSGLYGLAINTTLTSRAYGTTGFSNSRDGVGVYGGRTGSTGTLGWGGLFINDLGYTGFFGAASDKNLKTNISSIKNSLSIVTQLNPVTYHFNLDKFPNMGLNTELEYGFIAQEVKTILPEIVRQKTLNLNAAEEHKPHSANKSNFQDFLVMDYTRLIPILTKAIQEQQALIETQNSKIEDLENKLKNLENKLDTIISNSK</sequence>
<dbReference type="Pfam" id="PF13884">
    <property type="entry name" value="Peptidase_S74"/>
    <property type="match status" value="1"/>
</dbReference>
<dbReference type="InterPro" id="IPR036388">
    <property type="entry name" value="WH-like_DNA-bd_sf"/>
</dbReference>
<dbReference type="Gene3D" id="1.10.10.10">
    <property type="entry name" value="Winged helix-like DNA-binding domain superfamily/Winged helix DNA-binding domain"/>
    <property type="match status" value="1"/>
</dbReference>
<reference evidence="3 4" key="1">
    <citation type="submission" date="2018-06" db="EMBL/GenBank/DDBJ databases">
        <title>Genomic Encyclopedia of Archaeal and Bacterial Type Strains, Phase II (KMG-II): from individual species to whole genera.</title>
        <authorList>
            <person name="Goeker M."/>
        </authorList>
    </citation>
    <scope>NUCLEOTIDE SEQUENCE [LARGE SCALE GENOMIC DNA]</scope>
    <source>
        <strain evidence="3 4">DSM 24464</strain>
    </source>
</reference>
<accession>A0A327RK13</accession>
<dbReference type="RefSeq" id="WP_111659523.1">
    <property type="nucleotide sequence ID" value="NZ_QLLO01000003.1"/>
</dbReference>
<keyword evidence="1" id="KW-0175">Coiled coil</keyword>
<name>A0A327RK13_9FLAO</name>
<evidence type="ECO:0000313" key="3">
    <source>
        <dbReference type="EMBL" id="RAJ16332.1"/>
    </source>
</evidence>
<dbReference type="InterPro" id="IPR030392">
    <property type="entry name" value="S74_ICA"/>
</dbReference>
<dbReference type="OrthoDB" id="1399757at2"/>
<gene>
    <name evidence="3" type="ORF">LY08_01191</name>
</gene>
<feature type="coiled-coil region" evidence="1">
    <location>
        <begin position="302"/>
        <end position="336"/>
    </location>
</feature>